<evidence type="ECO:0000259" key="5">
    <source>
        <dbReference type="PROSITE" id="PS50995"/>
    </source>
</evidence>
<dbReference type="InterPro" id="IPR011991">
    <property type="entry name" value="ArsR-like_HTH"/>
</dbReference>
<dbReference type="AlphaFoldDB" id="A0A552WJJ5"/>
<dbReference type="CDD" id="cd00090">
    <property type="entry name" value="HTH_ARSR"/>
    <property type="match status" value="1"/>
</dbReference>
<evidence type="ECO:0000256" key="2">
    <source>
        <dbReference type="ARBA" id="ARBA00023125"/>
    </source>
</evidence>
<proteinExistence type="predicted"/>
<evidence type="ECO:0000256" key="4">
    <source>
        <dbReference type="SAM" id="MobiDB-lite"/>
    </source>
</evidence>
<evidence type="ECO:0000313" key="7">
    <source>
        <dbReference type="Proteomes" id="UP000318693"/>
    </source>
</evidence>
<dbReference type="PRINTS" id="PR00598">
    <property type="entry name" value="HTHMARR"/>
</dbReference>
<dbReference type="GO" id="GO:0003677">
    <property type="term" value="F:DNA binding"/>
    <property type="evidence" value="ECO:0007669"/>
    <property type="project" value="UniProtKB-KW"/>
</dbReference>
<dbReference type="Gene3D" id="1.10.10.10">
    <property type="entry name" value="Winged helix-like DNA-binding domain superfamily/Winged helix DNA-binding domain"/>
    <property type="match status" value="1"/>
</dbReference>
<comment type="caution">
    <text evidence="6">The sequence shown here is derived from an EMBL/GenBank/DDBJ whole genome shotgun (WGS) entry which is preliminary data.</text>
</comment>
<feature type="domain" description="HTH marR-type" evidence="5">
    <location>
        <begin position="26"/>
        <end position="156"/>
    </location>
</feature>
<dbReference type="GO" id="GO:0006950">
    <property type="term" value="P:response to stress"/>
    <property type="evidence" value="ECO:0007669"/>
    <property type="project" value="TreeGrafter"/>
</dbReference>
<dbReference type="EMBL" id="VJXR01000120">
    <property type="protein sequence ID" value="TRW42931.1"/>
    <property type="molecule type" value="Genomic_DNA"/>
</dbReference>
<dbReference type="GO" id="GO:0003700">
    <property type="term" value="F:DNA-binding transcription factor activity"/>
    <property type="evidence" value="ECO:0007669"/>
    <property type="project" value="InterPro"/>
</dbReference>
<keyword evidence="3" id="KW-0804">Transcription</keyword>
<dbReference type="Proteomes" id="UP000318693">
    <property type="component" value="Unassembled WGS sequence"/>
</dbReference>
<keyword evidence="7" id="KW-1185">Reference proteome</keyword>
<reference evidence="6 7" key="1">
    <citation type="submission" date="2019-07" db="EMBL/GenBank/DDBJ databases">
        <title>Georgenia wutianyii sp. nov. and Georgenia *** sp. nov. isolated from plateau pika (Ochotona curzoniae) in the Qinghai-Tibet plateau of China.</title>
        <authorList>
            <person name="Tian Z."/>
        </authorList>
    </citation>
    <scope>NUCLEOTIDE SEQUENCE [LARGE SCALE GENOMIC DNA]</scope>
    <source>
        <strain evidence="6 7">Z446</strain>
    </source>
</reference>
<dbReference type="PROSITE" id="PS50995">
    <property type="entry name" value="HTH_MARR_2"/>
    <property type="match status" value="1"/>
</dbReference>
<evidence type="ECO:0000256" key="3">
    <source>
        <dbReference type="ARBA" id="ARBA00023163"/>
    </source>
</evidence>
<dbReference type="InterPro" id="IPR036390">
    <property type="entry name" value="WH_DNA-bd_sf"/>
</dbReference>
<dbReference type="PANTHER" id="PTHR33164">
    <property type="entry name" value="TRANSCRIPTIONAL REGULATOR, MARR FAMILY"/>
    <property type="match status" value="1"/>
</dbReference>
<dbReference type="Pfam" id="PF12802">
    <property type="entry name" value="MarR_2"/>
    <property type="match status" value="1"/>
</dbReference>
<name>A0A552WJJ5_9MICO</name>
<dbReference type="SUPFAM" id="SSF46785">
    <property type="entry name" value="Winged helix' DNA-binding domain"/>
    <property type="match status" value="1"/>
</dbReference>
<dbReference type="InterPro" id="IPR036388">
    <property type="entry name" value="WH-like_DNA-bd_sf"/>
</dbReference>
<keyword evidence="2" id="KW-0238">DNA-binding</keyword>
<feature type="compositionally biased region" description="Low complexity" evidence="4">
    <location>
        <begin position="14"/>
        <end position="23"/>
    </location>
</feature>
<dbReference type="InterPro" id="IPR039422">
    <property type="entry name" value="MarR/SlyA-like"/>
</dbReference>
<organism evidence="6 7">
    <name type="scientific">Georgenia yuyongxinii</name>
    <dbReference type="NCBI Taxonomy" id="2589797"/>
    <lineage>
        <taxon>Bacteria</taxon>
        <taxon>Bacillati</taxon>
        <taxon>Actinomycetota</taxon>
        <taxon>Actinomycetes</taxon>
        <taxon>Micrococcales</taxon>
        <taxon>Bogoriellaceae</taxon>
        <taxon>Georgenia</taxon>
    </lineage>
</organism>
<dbReference type="InterPro" id="IPR000835">
    <property type="entry name" value="HTH_MarR-typ"/>
</dbReference>
<protein>
    <submittedName>
        <fullName evidence="6">Winged helix-turn-helix transcriptional regulator</fullName>
    </submittedName>
</protein>
<accession>A0A552WJJ5</accession>
<dbReference type="PANTHER" id="PTHR33164:SF64">
    <property type="entry name" value="TRANSCRIPTIONAL REGULATOR SLYA"/>
    <property type="match status" value="1"/>
</dbReference>
<evidence type="ECO:0000313" key="6">
    <source>
        <dbReference type="EMBL" id="TRW42931.1"/>
    </source>
</evidence>
<evidence type="ECO:0000256" key="1">
    <source>
        <dbReference type="ARBA" id="ARBA00023015"/>
    </source>
</evidence>
<feature type="region of interest" description="Disordered" evidence="4">
    <location>
        <begin position="1"/>
        <end position="23"/>
    </location>
</feature>
<gene>
    <name evidence="6" type="ORF">FJ693_19690</name>
</gene>
<keyword evidence="1" id="KW-0805">Transcription regulation</keyword>
<sequence>MGPVNEPRAEAVRPTAGPGVGATPAAWPTGRLLSAAARQVERAWDAYLERWSLTHATLPVLAVLAGGPHSQRELAQALKVTEQTTSRMLGGLERTGYVRRERHATDRRRHVVALTETGRTTLGALDDPATVERLVAASLSAEQVGELRVLLLHMLEGGTPTA</sequence>
<dbReference type="SMART" id="SM00347">
    <property type="entry name" value="HTH_MARR"/>
    <property type="match status" value="1"/>
</dbReference>